<dbReference type="OrthoDB" id="8562788at2"/>
<reference evidence="1 2" key="1">
    <citation type="submission" date="2018-06" db="EMBL/GenBank/DDBJ databases">
        <title>Pseudomonas jilinensis sp. nov., isolated from the production water of Jilin Oilfield in China.</title>
        <authorList>
            <person name="Wang J."/>
        </authorList>
    </citation>
    <scope>NUCLEOTIDE SEQUENCE [LARGE SCALE GENOMIC DNA]</scope>
    <source>
        <strain evidence="1 2">JS15-10A1</strain>
    </source>
</reference>
<keyword evidence="2" id="KW-1185">Reference proteome</keyword>
<dbReference type="Pfam" id="PF05944">
    <property type="entry name" value="Phage_term_smal"/>
    <property type="match status" value="1"/>
</dbReference>
<dbReference type="GO" id="GO:0003677">
    <property type="term" value="F:DNA binding"/>
    <property type="evidence" value="ECO:0007669"/>
    <property type="project" value="InterPro"/>
</dbReference>
<gene>
    <name evidence="1" type="ORF">C2846_06970</name>
</gene>
<evidence type="ECO:0000313" key="2">
    <source>
        <dbReference type="Proteomes" id="UP000265745"/>
    </source>
</evidence>
<accession>A0A396SDU6</accession>
<dbReference type="RefSeq" id="WP_119701054.1">
    <property type="nucleotide sequence ID" value="NZ_QJSA01000005.1"/>
</dbReference>
<dbReference type="Proteomes" id="UP000265745">
    <property type="component" value="Unassembled WGS sequence"/>
</dbReference>
<evidence type="ECO:0000313" key="1">
    <source>
        <dbReference type="EMBL" id="RHW21685.1"/>
    </source>
</evidence>
<name>A0A396SDU6_9PSED</name>
<comment type="caution">
    <text evidence="1">The sequence shown here is derived from an EMBL/GenBank/DDBJ whole genome shotgun (WGS) entry which is preliminary data.</text>
</comment>
<organism evidence="1 2">
    <name type="scientific">Pseudomonas jilinensis</name>
    <dbReference type="NCBI Taxonomy" id="2078689"/>
    <lineage>
        <taxon>Bacteria</taxon>
        <taxon>Pseudomonadati</taxon>
        <taxon>Pseudomonadota</taxon>
        <taxon>Gammaproteobacteria</taxon>
        <taxon>Pseudomonadales</taxon>
        <taxon>Pseudomonadaceae</taxon>
        <taxon>Pseudomonas</taxon>
    </lineage>
</organism>
<protein>
    <submittedName>
        <fullName evidence="1">Terminase</fullName>
    </submittedName>
</protein>
<proteinExistence type="predicted"/>
<dbReference type="GO" id="GO:0004519">
    <property type="term" value="F:endonuclease activity"/>
    <property type="evidence" value="ECO:0007669"/>
    <property type="project" value="InterPro"/>
</dbReference>
<dbReference type="EMBL" id="QJSA01000005">
    <property type="protein sequence ID" value="RHW21685.1"/>
    <property type="molecule type" value="Genomic_DNA"/>
</dbReference>
<sequence length="236" mass="26000">MNRNLSPAARHMARVAAKQAAVIALEEQGSMANATVYEQFLAKLQQDHLRLKQIQSDQGKAELKRQLLPEYEDYIKGVLESGAGVQDDVIATLMVWAIDAERYSDLAIPMATYVLAAGLKLPDRFARTPATLIAEEIASAALERLKTGNSFDVETLISTRVITLEHDMPDQVRAKLELALGKAILKASDEVEFNVEALKLAREYLARAIELHSHCGGKKDLGKVDRLLKKHADTVG</sequence>
<dbReference type="AlphaFoldDB" id="A0A396SDU6"/>
<dbReference type="InterPro" id="IPR010270">
    <property type="entry name" value="Phage_P2_GpM"/>
</dbReference>